<sequence length="315" mass="34792">MYYQAQVPKNSSELPVGNAAAFKAMLQSFSKKKSSSNMSIWVRLDKPIYHDEAFWDTGEGISDQHFDYSTAEAPDSSLTSTLGAQKASFDEASKPHLQILHETYPVGNKPVFGTNIRVFTNSTGDSWELNDMRLNVWASHMARKTAGVDEHHPPSSTWFDHGNCIKITPTPSVPPALPPYPLATTSAPVPSLPPAQPDFRDRLLDIMLLKLMGGDVHASLLSATSAPLPPSLPTSPARLSRISLEAFCNHYGISEIDQERLAELEYRPGNPAIELLEAAEWTAVGFKCLSWAEIVNTHKRFLKDVKTGLWNHILS</sequence>
<comment type="caution">
    <text evidence="1">The sequence shown here is derived from an EMBL/GenBank/DDBJ whole genome shotgun (WGS) entry which is preliminary data.</text>
</comment>
<reference evidence="1" key="1">
    <citation type="submission" date="2022-08" db="EMBL/GenBank/DDBJ databases">
        <authorList>
            <consortium name="DOE Joint Genome Institute"/>
            <person name="Min B."/>
            <person name="Riley R."/>
            <person name="Sierra-Patev S."/>
            <person name="Naranjo-Ortiz M."/>
            <person name="Looney B."/>
            <person name="Konkel Z."/>
            <person name="Slot J.C."/>
            <person name="Sakamoto Y."/>
            <person name="Steenwyk J.L."/>
            <person name="Rokas A."/>
            <person name="Carro J."/>
            <person name="Camarero S."/>
            <person name="Ferreira P."/>
            <person name="Molpeceres G."/>
            <person name="Ruiz-Duenas F.J."/>
            <person name="Serrano A."/>
            <person name="Henrissat B."/>
            <person name="Drula E."/>
            <person name="Hughes K.W."/>
            <person name="Mata J.L."/>
            <person name="Ishikawa N.K."/>
            <person name="Vargas-Isla R."/>
            <person name="Ushijima S."/>
            <person name="Smith C.A."/>
            <person name="Ahrendt S."/>
            <person name="Andreopoulos W."/>
            <person name="He G."/>
            <person name="Labutti K."/>
            <person name="Lipzen A."/>
            <person name="Ng V."/>
            <person name="Sandor L."/>
            <person name="Barry K."/>
            <person name="Martinez A.T."/>
            <person name="Xiao Y."/>
            <person name="Gibbons J.G."/>
            <person name="Terashima K."/>
            <person name="Hibbett D.S."/>
            <person name="Grigoriev I.V."/>
        </authorList>
    </citation>
    <scope>NUCLEOTIDE SEQUENCE</scope>
    <source>
        <strain evidence="1">TFB9207</strain>
    </source>
</reference>
<keyword evidence="2" id="KW-1185">Reference proteome</keyword>
<dbReference type="EMBL" id="MU806978">
    <property type="protein sequence ID" value="KAJ3832381.1"/>
    <property type="molecule type" value="Genomic_DNA"/>
</dbReference>
<gene>
    <name evidence="1" type="ORF">F5878DRAFT_666626</name>
</gene>
<dbReference type="Proteomes" id="UP001163846">
    <property type="component" value="Unassembled WGS sequence"/>
</dbReference>
<accession>A0AA38U536</accession>
<proteinExistence type="predicted"/>
<protein>
    <submittedName>
        <fullName evidence="1">Uncharacterized protein</fullName>
    </submittedName>
</protein>
<evidence type="ECO:0000313" key="1">
    <source>
        <dbReference type="EMBL" id="KAJ3832381.1"/>
    </source>
</evidence>
<evidence type="ECO:0000313" key="2">
    <source>
        <dbReference type="Proteomes" id="UP001163846"/>
    </source>
</evidence>
<name>A0AA38U536_9AGAR</name>
<dbReference type="AlphaFoldDB" id="A0AA38U536"/>
<organism evidence="1 2">
    <name type="scientific">Lentinula raphanica</name>
    <dbReference type="NCBI Taxonomy" id="153919"/>
    <lineage>
        <taxon>Eukaryota</taxon>
        <taxon>Fungi</taxon>
        <taxon>Dikarya</taxon>
        <taxon>Basidiomycota</taxon>
        <taxon>Agaricomycotina</taxon>
        <taxon>Agaricomycetes</taxon>
        <taxon>Agaricomycetidae</taxon>
        <taxon>Agaricales</taxon>
        <taxon>Marasmiineae</taxon>
        <taxon>Omphalotaceae</taxon>
        <taxon>Lentinula</taxon>
    </lineage>
</organism>